<keyword evidence="2" id="KW-1185">Reference proteome</keyword>
<keyword evidence="1" id="KW-0378">Hydrolase</keyword>
<dbReference type="Gene3D" id="3.40.50.1000">
    <property type="entry name" value="HAD superfamily/HAD-like"/>
    <property type="match status" value="1"/>
</dbReference>
<dbReference type="NCBIfam" id="TIGR01549">
    <property type="entry name" value="HAD-SF-IA-v1"/>
    <property type="match status" value="1"/>
</dbReference>
<reference evidence="2" key="1">
    <citation type="submission" date="2016-10" db="EMBL/GenBank/DDBJ databases">
        <authorList>
            <person name="Varghese N."/>
            <person name="Submissions S."/>
        </authorList>
    </citation>
    <scope>NUCLEOTIDE SEQUENCE [LARGE SCALE GENOMIC DNA]</scope>
    <source>
        <strain evidence="2">S9</strain>
    </source>
</reference>
<gene>
    <name evidence="1" type="ORF">SAMN05518684_10320</name>
</gene>
<dbReference type="SFLD" id="SFLDG01129">
    <property type="entry name" value="C1.5:_HAD__Beta-PGM__Phosphata"/>
    <property type="match status" value="1"/>
</dbReference>
<dbReference type="Gene3D" id="1.10.150.240">
    <property type="entry name" value="Putative phosphatase, domain 2"/>
    <property type="match status" value="1"/>
</dbReference>
<dbReference type="InterPro" id="IPR006439">
    <property type="entry name" value="HAD-SF_hydro_IA"/>
</dbReference>
<dbReference type="InterPro" id="IPR052550">
    <property type="entry name" value="Pyrimidine_5'-ntase_YjjG"/>
</dbReference>
<dbReference type="STRING" id="1601833.SAMN05518684_10320"/>
<evidence type="ECO:0000313" key="1">
    <source>
        <dbReference type="EMBL" id="SER68629.1"/>
    </source>
</evidence>
<sequence>MDFLLTQEGNVIAFYFCVCLLLYKEGNHVNYSFNNQFDIINSGVNWQMDWKAVTFDLDNTLFSHEEAFKKAIKECFKTFSDKYINEAHEITYEQFFPVFKLNCDRYWDKYESGEVDGKTYRRIRFNETMKDLALPYGNDYADFFHDHYYSIIDEYSKPFEGVHELFEVLTEHGVRIAIVSNGSADTQYNKVKKLGINKWVADEHIFISEEAGVSKPDKEIFKLVEEKLKLPSHDIVFVGDSWEHDVAGPIEAGWEAIFLNTRKEDKPTEHQPAAEFEEFTHLKDELIKMVRERRAL</sequence>
<dbReference type="PRINTS" id="PR00413">
    <property type="entry name" value="HADHALOGNASE"/>
</dbReference>
<protein>
    <submittedName>
        <fullName evidence="1">Putative hydrolase of the HAD superfamily</fullName>
    </submittedName>
</protein>
<dbReference type="GO" id="GO:0016787">
    <property type="term" value="F:hydrolase activity"/>
    <property type="evidence" value="ECO:0007669"/>
    <property type="project" value="UniProtKB-KW"/>
</dbReference>
<dbReference type="PANTHER" id="PTHR47478:SF1">
    <property type="entry name" value="PYRIMIDINE 5'-NUCLEOTIDASE YJJG"/>
    <property type="match status" value="1"/>
</dbReference>
<name>A0A1H9R9A6_9BACI</name>
<dbReference type="InterPro" id="IPR023198">
    <property type="entry name" value="PGP-like_dom2"/>
</dbReference>
<dbReference type="SFLD" id="SFLDS00003">
    <property type="entry name" value="Haloacid_Dehalogenase"/>
    <property type="match status" value="1"/>
</dbReference>
<dbReference type="SUPFAM" id="SSF56784">
    <property type="entry name" value="HAD-like"/>
    <property type="match status" value="1"/>
</dbReference>
<dbReference type="PANTHER" id="PTHR47478">
    <property type="match status" value="1"/>
</dbReference>
<dbReference type="InterPro" id="IPR036412">
    <property type="entry name" value="HAD-like_sf"/>
</dbReference>
<dbReference type="AlphaFoldDB" id="A0A1H9R9A6"/>
<dbReference type="InterPro" id="IPR023214">
    <property type="entry name" value="HAD_sf"/>
</dbReference>
<dbReference type="EMBL" id="FOGT01000003">
    <property type="protein sequence ID" value="SER68629.1"/>
    <property type="molecule type" value="Genomic_DNA"/>
</dbReference>
<accession>A0A1H9R9A6</accession>
<dbReference type="OrthoDB" id="25198at2"/>
<dbReference type="Pfam" id="PF00702">
    <property type="entry name" value="Hydrolase"/>
    <property type="match status" value="1"/>
</dbReference>
<proteinExistence type="predicted"/>
<organism evidence="1 2">
    <name type="scientific">Salipaludibacillus aurantiacus</name>
    <dbReference type="NCBI Taxonomy" id="1601833"/>
    <lineage>
        <taxon>Bacteria</taxon>
        <taxon>Bacillati</taxon>
        <taxon>Bacillota</taxon>
        <taxon>Bacilli</taxon>
        <taxon>Bacillales</taxon>
        <taxon>Bacillaceae</taxon>
    </lineage>
</organism>
<evidence type="ECO:0000313" key="2">
    <source>
        <dbReference type="Proteomes" id="UP000198571"/>
    </source>
</evidence>
<dbReference type="Proteomes" id="UP000198571">
    <property type="component" value="Unassembled WGS sequence"/>
</dbReference>